<keyword evidence="1" id="KW-0472">Membrane</keyword>
<sequence>MNYWYLAAVIVTGIYFVIAIFAFVLAYQRWCKPKKVEVSVIRLLEEGDGDSGIFEDAEDDMAESEHHAFANPAFEQ</sequence>
<organismHost>
    <name type="scientific">Pan troglodytes</name>
    <name type="common">Chimpanzee</name>
    <dbReference type="NCBI Taxonomy" id="9598"/>
</organismHost>
<dbReference type="EMBL" id="AY340700">
    <property type="protein sequence ID" value="AAR02375.1"/>
    <property type="molecule type" value="Genomic_DNA"/>
</dbReference>
<keyword evidence="1" id="KW-1133">Transmembrane helix</keyword>
<organism evidence="2">
    <name type="scientific">Simian immunodeficiency virus</name>
    <name type="common">SIV</name>
    <dbReference type="NCBI Taxonomy" id="11723"/>
    <lineage>
        <taxon>Viruses</taxon>
        <taxon>Riboviria</taxon>
        <taxon>Pararnavirae</taxon>
        <taxon>Artverviricota</taxon>
        <taxon>Revtraviricetes</taxon>
        <taxon>Ortervirales</taxon>
        <taxon>Retroviridae</taxon>
        <taxon>Orthoretrovirinae</taxon>
        <taxon>Lentivirus</taxon>
        <taxon>Lentivirus simimdef</taxon>
    </lineage>
</organism>
<evidence type="ECO:0000313" key="2">
    <source>
        <dbReference type="EMBL" id="AAR02375.1"/>
    </source>
</evidence>
<accession>Q6VG44</accession>
<keyword evidence="1" id="KW-0812">Transmembrane</keyword>
<evidence type="ECO:0000256" key="1">
    <source>
        <dbReference type="SAM" id="Phobius"/>
    </source>
</evidence>
<organismHost>
    <name type="scientific">Cercopithecidae</name>
    <name type="common">Old World monkeys</name>
    <dbReference type="NCBI Taxonomy" id="9527"/>
</organismHost>
<protein>
    <submittedName>
        <fullName evidence="2">Vpu protein</fullName>
    </submittedName>
</protein>
<name>Q6VG44_SIV</name>
<reference evidence="2" key="1">
    <citation type="journal article" date="2003" name="J. Virol.">
        <title>Identification of a new simian immunodeficiency virus lineage with a vpu gene present among different cercopithecus monkeys (C. mona, C. cephus, and C. nictitans) from Cameroon.</title>
        <authorList>
            <person name="Courgnaud V."/>
            <person name="Abela B."/>
            <person name="Pourrut X."/>
            <person name="Mpoudi-Ngole E."/>
            <person name="Loul S."/>
            <person name="Delaporte E."/>
            <person name="Peeters M."/>
        </authorList>
    </citation>
    <scope>NUCLEOTIDE SEQUENCE</scope>
</reference>
<feature type="transmembrane region" description="Helical" evidence="1">
    <location>
        <begin position="6"/>
        <end position="27"/>
    </location>
</feature>
<proteinExistence type="predicted"/>